<dbReference type="Pfam" id="PF00675">
    <property type="entry name" value="Peptidase_M16"/>
    <property type="match status" value="1"/>
</dbReference>
<evidence type="ECO:0000256" key="5">
    <source>
        <dbReference type="ARBA" id="ARBA00023049"/>
    </source>
</evidence>
<keyword evidence="4" id="KW-0862">Zinc</keyword>
<dbReference type="Pfam" id="PF05193">
    <property type="entry name" value="Peptidase_M16_C"/>
    <property type="match status" value="2"/>
</dbReference>
<gene>
    <name evidence="9" type="ORF">LZC95_14590</name>
</gene>
<dbReference type="RefSeq" id="WP_394848672.1">
    <property type="nucleotide sequence ID" value="NZ_CP089982.1"/>
</dbReference>
<dbReference type="PANTHER" id="PTHR43690">
    <property type="entry name" value="NARDILYSIN"/>
    <property type="match status" value="1"/>
</dbReference>
<dbReference type="PANTHER" id="PTHR43690:SF17">
    <property type="entry name" value="PROTEIN YHJJ"/>
    <property type="match status" value="1"/>
</dbReference>
<keyword evidence="2" id="KW-0645">Protease</keyword>
<dbReference type="InterPro" id="IPR050626">
    <property type="entry name" value="Peptidase_M16"/>
</dbReference>
<keyword evidence="5" id="KW-0482">Metalloprotease</keyword>
<evidence type="ECO:0000259" key="8">
    <source>
        <dbReference type="Pfam" id="PF05193"/>
    </source>
</evidence>
<evidence type="ECO:0000256" key="3">
    <source>
        <dbReference type="ARBA" id="ARBA00022801"/>
    </source>
</evidence>
<feature type="domain" description="Peptidase M16 N-terminal" evidence="7">
    <location>
        <begin position="58"/>
        <end position="133"/>
    </location>
</feature>
<dbReference type="SUPFAM" id="SSF63411">
    <property type="entry name" value="LuxS/MPP-like metallohydrolase"/>
    <property type="match status" value="3"/>
</dbReference>
<name>A0ABZ2KH98_9BACT</name>
<feature type="domain" description="Peptidase M16 C-terminal" evidence="8">
    <location>
        <begin position="216"/>
        <end position="304"/>
    </location>
</feature>
<dbReference type="InterPro" id="IPR011765">
    <property type="entry name" value="Pept_M16_N"/>
</dbReference>
<comment type="similarity">
    <text evidence="1">Belongs to the peptidase M16 family.</text>
</comment>
<evidence type="ECO:0000313" key="10">
    <source>
        <dbReference type="Proteomes" id="UP001379533"/>
    </source>
</evidence>
<organism evidence="9 10">
    <name type="scientific">Pendulispora brunnea</name>
    <dbReference type="NCBI Taxonomy" id="2905690"/>
    <lineage>
        <taxon>Bacteria</taxon>
        <taxon>Pseudomonadati</taxon>
        <taxon>Myxococcota</taxon>
        <taxon>Myxococcia</taxon>
        <taxon>Myxococcales</taxon>
        <taxon>Sorangiineae</taxon>
        <taxon>Pendulisporaceae</taxon>
        <taxon>Pendulispora</taxon>
    </lineage>
</organism>
<keyword evidence="6" id="KW-0472">Membrane</keyword>
<keyword evidence="10" id="KW-1185">Reference proteome</keyword>
<dbReference type="InterPro" id="IPR007863">
    <property type="entry name" value="Peptidase_M16_C"/>
</dbReference>
<dbReference type="Proteomes" id="UP001379533">
    <property type="component" value="Chromosome"/>
</dbReference>
<reference evidence="9 10" key="1">
    <citation type="submission" date="2021-12" db="EMBL/GenBank/DDBJ databases">
        <title>Discovery of the Pendulisporaceae a myxobacterial family with distinct sporulation behavior and unique specialized metabolism.</title>
        <authorList>
            <person name="Garcia R."/>
            <person name="Popoff A."/>
            <person name="Bader C.D."/>
            <person name="Loehr J."/>
            <person name="Walesch S."/>
            <person name="Walt C."/>
            <person name="Boldt J."/>
            <person name="Bunk B."/>
            <person name="Haeckl F.J.F.P.J."/>
            <person name="Gunesch A.P."/>
            <person name="Birkelbach J."/>
            <person name="Nuebel U."/>
            <person name="Pietschmann T."/>
            <person name="Bach T."/>
            <person name="Mueller R."/>
        </authorList>
    </citation>
    <scope>NUCLEOTIDE SEQUENCE [LARGE SCALE GENOMIC DNA]</scope>
    <source>
        <strain evidence="9 10">MSr12523</strain>
    </source>
</reference>
<evidence type="ECO:0000313" key="9">
    <source>
        <dbReference type="EMBL" id="WXA98056.1"/>
    </source>
</evidence>
<evidence type="ECO:0000259" key="7">
    <source>
        <dbReference type="Pfam" id="PF00675"/>
    </source>
</evidence>
<keyword evidence="3" id="KW-0378">Hydrolase</keyword>
<feature type="transmembrane region" description="Helical" evidence="6">
    <location>
        <begin position="12"/>
        <end position="29"/>
    </location>
</feature>
<evidence type="ECO:0000256" key="6">
    <source>
        <dbReference type="SAM" id="Phobius"/>
    </source>
</evidence>
<dbReference type="Gene3D" id="3.30.830.10">
    <property type="entry name" value="Metalloenzyme, LuxS/M16 peptidase-like"/>
    <property type="match status" value="3"/>
</dbReference>
<feature type="domain" description="Peptidase M16 C-terminal" evidence="8">
    <location>
        <begin position="649"/>
        <end position="814"/>
    </location>
</feature>
<keyword evidence="6" id="KW-1133">Transmembrane helix</keyword>
<protein>
    <submittedName>
        <fullName evidence="9">Insulinase family protein</fullName>
    </submittedName>
</protein>
<evidence type="ECO:0000256" key="4">
    <source>
        <dbReference type="ARBA" id="ARBA00022833"/>
    </source>
</evidence>
<evidence type="ECO:0000256" key="2">
    <source>
        <dbReference type="ARBA" id="ARBA00022670"/>
    </source>
</evidence>
<sequence>MNGKRGGIGRALARLVIGILFVVATGLAGCKASLEPARELPAAAPTLVRQIVFPSGLRVVAERDATSPVVGIFLVVGAGSSKDPVGKEGLAHLVEHLAFRSRPFGRSSLRRLLERAYAADWNAQTTMDATLYSELGPASALEELLRLEGARMLAPVANVTPDAFALELHAVRGELAARNETGFSGDVLASLQRAVFPAGHPYARPSLGTEASLGSIQESDIASFIRAHYQPGNMTLAILGDIDLATIDRTLEGALPAELLHAPSSVHRMPIPAQASEPPAPPAPRLSHAIAPAAHPELWVAWSLPRAVDANVHLARMVADGAGMHFYANEDDIASMSSRLVPGAEASMLVLRVELRRGENLDKTLDRVLEMAKDGGGEDDDVFRRRKELALGQLFEGEDLVRRGKERALTTHFTQSPTTYGNGIDTLVRLEQGAFLGYVRKYLAPERARAVYVPAAPDGGIAAARPIGKYAVGDEDFGPLPIDEARLRELAPGLGASAYRRMSLPNGLDVIIGRHGGLPRVAVHFLLRGGYATAAQPATAYSALVLAFFAHPPSDESEVRPRGQVALDKTYFAFEGPAGRVGPMLAGMGHQVRDAKIDPRVRMALDGRRERESSELIEHRRFMRSLLAATNAHGLWPTDDELATSTHKAAQDWLDAVQVPNNGTLIVIGDMDPTEVERLVRTEFGGWASGSKTASVVPPGSRRGGLQVVASEETSARQSQVRLGCILPLATKASDLPRRDVVARLVEARLAEVVAAKSNALTDVVATAHVLRGGTSYLDVSTAVERDKLATTLAAMKEALRNLAEGPLDVNALAWAKLRAARARTLAYGTNGQVASAVMEVANLGFPLESLDLAARYIAETTAKDVQDDVRACMTEGF</sequence>
<proteinExistence type="inferred from homology"/>
<dbReference type="PROSITE" id="PS51257">
    <property type="entry name" value="PROKAR_LIPOPROTEIN"/>
    <property type="match status" value="1"/>
</dbReference>
<evidence type="ECO:0000256" key="1">
    <source>
        <dbReference type="ARBA" id="ARBA00007261"/>
    </source>
</evidence>
<accession>A0ABZ2KH98</accession>
<keyword evidence="6" id="KW-0812">Transmembrane</keyword>
<dbReference type="InterPro" id="IPR011249">
    <property type="entry name" value="Metalloenz_LuxS/M16"/>
</dbReference>
<dbReference type="EMBL" id="CP089982">
    <property type="protein sequence ID" value="WXA98056.1"/>
    <property type="molecule type" value="Genomic_DNA"/>
</dbReference>